<keyword evidence="5" id="KW-0175">Coiled coil</keyword>
<organism evidence="9 10">
    <name type="scientific">Pseudonocardia charpentierae</name>
    <dbReference type="NCBI Taxonomy" id="3075545"/>
    <lineage>
        <taxon>Bacteria</taxon>
        <taxon>Bacillati</taxon>
        <taxon>Actinomycetota</taxon>
        <taxon>Actinomycetes</taxon>
        <taxon>Pseudonocardiales</taxon>
        <taxon>Pseudonocardiaceae</taxon>
        <taxon>Pseudonocardia</taxon>
    </lineage>
</organism>
<feature type="chain" id="PRO_5045567354" evidence="7">
    <location>
        <begin position="32"/>
        <end position="444"/>
    </location>
</feature>
<dbReference type="Pfam" id="PF00877">
    <property type="entry name" value="NLPC_P60"/>
    <property type="match status" value="1"/>
</dbReference>
<protein>
    <submittedName>
        <fullName evidence="9">NlpC/P60 family protein</fullName>
    </submittedName>
</protein>
<evidence type="ECO:0000256" key="2">
    <source>
        <dbReference type="ARBA" id="ARBA00022670"/>
    </source>
</evidence>
<dbReference type="InterPro" id="IPR051794">
    <property type="entry name" value="PG_Endopeptidase_C40"/>
</dbReference>
<comment type="similarity">
    <text evidence="1">Belongs to the peptidase C40 family.</text>
</comment>
<accession>A0ABU2NBU5</accession>
<dbReference type="SUPFAM" id="SSF54001">
    <property type="entry name" value="Cysteine proteinases"/>
    <property type="match status" value="1"/>
</dbReference>
<keyword evidence="3" id="KW-0378">Hydrolase</keyword>
<proteinExistence type="inferred from homology"/>
<dbReference type="PANTHER" id="PTHR47359">
    <property type="entry name" value="PEPTIDOGLYCAN DL-ENDOPEPTIDASE CWLO"/>
    <property type="match status" value="1"/>
</dbReference>
<dbReference type="InterPro" id="IPR038765">
    <property type="entry name" value="Papain-like_cys_pep_sf"/>
</dbReference>
<sequence>MRRGRTALRSAPLVCALVVGALLAGTATAAAAPPPTDPGDGALSRSRTQVTERAAEVGQLTGRLAELDARTDDLQADLAARREDAASALDDLTAAQAAAVEAARRADEAGVATDAASSAVDDARARMDVFVSATYQEGLDTGPFGLLTGAQNPADLVARAEYSEIVARSELAARDGLERARVARANAESTAKAARAEAEARRSAAAAAKQASDTALAAADAAAQENVRALAEVDAQRAEVQAQLDAAEAHDSVLHVQRDRFRAWQRQMAAEQAAREEAARREAADRLARLDRPGRPGRPPVFTPPLRGGGVQRAIDRALSQVGVQYVWGGGNGRGPTTGIPDAFGSPLNRIGFDCSGLMLYAYSGTGVALPRVSRNQFNVGRKVPVSQLRPGDLVFYKRGGRPIHHVAMYIGRGNMVEAPYTGANVRVVPLRRAGLMPQATRLI</sequence>
<dbReference type="Proteomes" id="UP001183202">
    <property type="component" value="Unassembled WGS sequence"/>
</dbReference>
<evidence type="ECO:0000256" key="5">
    <source>
        <dbReference type="SAM" id="Coils"/>
    </source>
</evidence>
<name>A0ABU2NBU5_9PSEU</name>
<dbReference type="Gene3D" id="3.90.1720.10">
    <property type="entry name" value="endopeptidase domain like (from Nostoc punctiforme)"/>
    <property type="match status" value="1"/>
</dbReference>
<dbReference type="PROSITE" id="PS51935">
    <property type="entry name" value="NLPC_P60"/>
    <property type="match status" value="1"/>
</dbReference>
<dbReference type="RefSeq" id="WP_311557719.1">
    <property type="nucleotide sequence ID" value="NZ_JAVREJ010000012.1"/>
</dbReference>
<evidence type="ECO:0000256" key="3">
    <source>
        <dbReference type="ARBA" id="ARBA00022801"/>
    </source>
</evidence>
<evidence type="ECO:0000256" key="7">
    <source>
        <dbReference type="SAM" id="SignalP"/>
    </source>
</evidence>
<feature type="signal peptide" evidence="7">
    <location>
        <begin position="1"/>
        <end position="31"/>
    </location>
</feature>
<evidence type="ECO:0000313" key="10">
    <source>
        <dbReference type="Proteomes" id="UP001183202"/>
    </source>
</evidence>
<keyword evidence="7" id="KW-0732">Signal</keyword>
<keyword evidence="4" id="KW-0788">Thiol protease</keyword>
<feature type="region of interest" description="Disordered" evidence="6">
    <location>
        <begin position="29"/>
        <end position="48"/>
    </location>
</feature>
<feature type="domain" description="NlpC/P60" evidence="8">
    <location>
        <begin position="308"/>
        <end position="444"/>
    </location>
</feature>
<evidence type="ECO:0000313" key="9">
    <source>
        <dbReference type="EMBL" id="MDT0351420.1"/>
    </source>
</evidence>
<keyword evidence="10" id="KW-1185">Reference proteome</keyword>
<reference evidence="10" key="1">
    <citation type="submission" date="2023-07" db="EMBL/GenBank/DDBJ databases">
        <title>30 novel species of actinomycetes from the DSMZ collection.</title>
        <authorList>
            <person name="Nouioui I."/>
        </authorList>
    </citation>
    <scope>NUCLEOTIDE SEQUENCE [LARGE SCALE GENOMIC DNA]</scope>
    <source>
        <strain evidence="10">DSM 45834</strain>
    </source>
</reference>
<dbReference type="InterPro" id="IPR000064">
    <property type="entry name" value="NLP_P60_dom"/>
</dbReference>
<evidence type="ECO:0000256" key="1">
    <source>
        <dbReference type="ARBA" id="ARBA00007074"/>
    </source>
</evidence>
<evidence type="ECO:0000256" key="4">
    <source>
        <dbReference type="ARBA" id="ARBA00022807"/>
    </source>
</evidence>
<dbReference type="EMBL" id="JAVREJ010000012">
    <property type="protein sequence ID" value="MDT0351420.1"/>
    <property type="molecule type" value="Genomic_DNA"/>
</dbReference>
<comment type="caution">
    <text evidence="9">The sequence shown here is derived from an EMBL/GenBank/DDBJ whole genome shotgun (WGS) entry which is preliminary data.</text>
</comment>
<keyword evidence="2" id="KW-0645">Protease</keyword>
<gene>
    <name evidence="9" type="ORF">RM445_17960</name>
</gene>
<evidence type="ECO:0000259" key="8">
    <source>
        <dbReference type="PROSITE" id="PS51935"/>
    </source>
</evidence>
<evidence type="ECO:0000256" key="6">
    <source>
        <dbReference type="SAM" id="MobiDB-lite"/>
    </source>
</evidence>
<feature type="coiled-coil region" evidence="5">
    <location>
        <begin position="177"/>
        <end position="250"/>
    </location>
</feature>
<dbReference type="PANTHER" id="PTHR47359:SF3">
    <property type="entry name" value="NLP_P60 DOMAIN-CONTAINING PROTEIN-RELATED"/>
    <property type="match status" value="1"/>
</dbReference>